<dbReference type="PROSITE" id="PS51186">
    <property type="entry name" value="GNAT"/>
    <property type="match status" value="1"/>
</dbReference>
<keyword evidence="3" id="KW-1185">Reference proteome</keyword>
<feature type="domain" description="N-acetyltransferase" evidence="1">
    <location>
        <begin position="6"/>
        <end position="145"/>
    </location>
</feature>
<dbReference type="InterPro" id="IPR000182">
    <property type="entry name" value="GNAT_dom"/>
</dbReference>
<organism evidence="2 3">
    <name type="scientific">Candidatus Vagococcus giribetii</name>
    <dbReference type="NCBI Taxonomy" id="2230876"/>
    <lineage>
        <taxon>Bacteria</taxon>
        <taxon>Bacillati</taxon>
        <taxon>Bacillota</taxon>
        <taxon>Bacilli</taxon>
        <taxon>Lactobacillales</taxon>
        <taxon>Enterococcaceae</taxon>
        <taxon>Vagococcus</taxon>
    </lineage>
</organism>
<dbReference type="Proteomes" id="UP000664857">
    <property type="component" value="Unassembled WGS sequence"/>
</dbReference>
<dbReference type="SUPFAM" id="SSF55729">
    <property type="entry name" value="Acyl-CoA N-acyltransferases (Nat)"/>
    <property type="match status" value="1"/>
</dbReference>
<dbReference type="EMBL" id="JAFLVX010000003">
    <property type="protein sequence ID" value="MBO0475573.1"/>
    <property type="molecule type" value="Genomic_DNA"/>
</dbReference>
<sequence length="146" mass="16978">MELIVKELDQMTSTEFFEVAQERVKVFIVEQNCPYQEIDEDDRIAKHVMLKKEGQLVAYTRIMEREDVVTFGRVLVVKDYRNQELGKKIVALTLAEINGLETHKDIKISAQNYLVDFYQSFGFNVVSDVYLEDDIPHIDMLLKASV</sequence>
<dbReference type="Gene3D" id="3.40.630.30">
    <property type="match status" value="1"/>
</dbReference>
<evidence type="ECO:0000313" key="2">
    <source>
        <dbReference type="EMBL" id="MBO0475573.1"/>
    </source>
</evidence>
<evidence type="ECO:0000313" key="3">
    <source>
        <dbReference type="Proteomes" id="UP000664857"/>
    </source>
</evidence>
<gene>
    <name evidence="2" type="ORF">DOK76_00740</name>
</gene>
<protein>
    <submittedName>
        <fullName evidence="2">GNAT family N-acetyltransferase</fullName>
    </submittedName>
</protein>
<accession>A0ABS3HPA5</accession>
<comment type="caution">
    <text evidence="2">The sequence shown here is derived from an EMBL/GenBank/DDBJ whole genome shotgun (WGS) entry which is preliminary data.</text>
</comment>
<evidence type="ECO:0000259" key="1">
    <source>
        <dbReference type="PROSITE" id="PS51186"/>
    </source>
</evidence>
<dbReference type="InterPro" id="IPR016181">
    <property type="entry name" value="Acyl_CoA_acyltransferase"/>
</dbReference>
<dbReference type="RefSeq" id="WP_206964220.1">
    <property type="nucleotide sequence ID" value="NZ_JAFLVX010000003.1"/>
</dbReference>
<proteinExistence type="predicted"/>
<dbReference type="Pfam" id="PF13673">
    <property type="entry name" value="Acetyltransf_10"/>
    <property type="match status" value="1"/>
</dbReference>
<name>A0ABS3HPA5_9ENTE</name>
<reference evidence="2 3" key="1">
    <citation type="submission" date="2021-03" db="EMBL/GenBank/DDBJ databases">
        <title>Enterococcal diversity collection.</title>
        <authorList>
            <person name="Gilmore M.S."/>
            <person name="Schwartzman J."/>
            <person name="Van Tyne D."/>
            <person name="Martin M."/>
            <person name="Earl A.M."/>
            <person name="Manson A.L."/>
            <person name="Straub T."/>
            <person name="Salamzade R."/>
            <person name="Saavedra J."/>
            <person name="Lebreton F."/>
            <person name="Prichula J."/>
            <person name="Schaufler K."/>
            <person name="Gaca A."/>
            <person name="Sgardioli B."/>
            <person name="Wagenaar J."/>
            <person name="Strong T."/>
        </authorList>
    </citation>
    <scope>NUCLEOTIDE SEQUENCE [LARGE SCALE GENOMIC DNA]</scope>
    <source>
        <strain evidence="2 3">DIV0080</strain>
    </source>
</reference>